<gene>
    <name evidence="1" type="ORF">COLSTE_01441</name>
</gene>
<evidence type="ECO:0000313" key="2">
    <source>
        <dbReference type="Proteomes" id="UP000003560"/>
    </source>
</evidence>
<proteinExistence type="predicted"/>
<reference evidence="1 2" key="1">
    <citation type="submission" date="2008-10" db="EMBL/GenBank/DDBJ databases">
        <title>Draft genome sequence of Collinsella stercoris (DSM 13279).</title>
        <authorList>
            <person name="Sudarsanam P."/>
            <person name="Ley R."/>
            <person name="Guruge J."/>
            <person name="Turnbaugh P.J."/>
            <person name="Mahowald M."/>
            <person name="Liep D."/>
            <person name="Gordon J."/>
        </authorList>
    </citation>
    <scope>NUCLEOTIDE SEQUENCE [LARGE SCALE GENOMIC DNA]</scope>
    <source>
        <strain evidence="1 2">DSM 13279</strain>
    </source>
</reference>
<organism evidence="1 2">
    <name type="scientific">Collinsella stercoris DSM 13279</name>
    <dbReference type="NCBI Taxonomy" id="445975"/>
    <lineage>
        <taxon>Bacteria</taxon>
        <taxon>Bacillati</taxon>
        <taxon>Actinomycetota</taxon>
        <taxon>Coriobacteriia</taxon>
        <taxon>Coriobacteriales</taxon>
        <taxon>Coriobacteriaceae</taxon>
        <taxon>Collinsella</taxon>
    </lineage>
</organism>
<protein>
    <submittedName>
        <fullName evidence="1">Uncharacterized protein</fullName>
    </submittedName>
</protein>
<dbReference type="EMBL" id="ABXJ01000077">
    <property type="protein sequence ID" value="EEA90335.1"/>
    <property type="molecule type" value="Genomic_DNA"/>
</dbReference>
<sequence>MILLKKPIASSYESRVPWCTNPAFCYLESLRSAPAITTNQMSGAFGGA</sequence>
<dbReference type="AlphaFoldDB" id="B6GBI3"/>
<accession>B6GBI3</accession>
<dbReference type="HOGENOM" id="CLU_3151663_0_0_11"/>
<comment type="caution">
    <text evidence="1">The sequence shown here is derived from an EMBL/GenBank/DDBJ whole genome shotgun (WGS) entry which is preliminary data.</text>
</comment>
<reference evidence="1 2" key="2">
    <citation type="submission" date="2008-10" db="EMBL/GenBank/DDBJ databases">
        <authorList>
            <person name="Fulton L."/>
            <person name="Clifton S."/>
            <person name="Fulton B."/>
            <person name="Xu J."/>
            <person name="Minx P."/>
            <person name="Pepin K.H."/>
            <person name="Johnson M."/>
            <person name="Thiruvilangam P."/>
            <person name="Bhonagiri V."/>
            <person name="Nash W.E."/>
            <person name="Mardis E.R."/>
            <person name="Wilson R.K."/>
        </authorList>
    </citation>
    <scope>NUCLEOTIDE SEQUENCE [LARGE SCALE GENOMIC DNA]</scope>
    <source>
        <strain evidence="1 2">DSM 13279</strain>
    </source>
</reference>
<dbReference type="Proteomes" id="UP000003560">
    <property type="component" value="Unassembled WGS sequence"/>
</dbReference>
<name>B6GBI3_9ACTN</name>
<keyword evidence="2" id="KW-1185">Reference proteome</keyword>
<evidence type="ECO:0000313" key="1">
    <source>
        <dbReference type="EMBL" id="EEA90335.1"/>
    </source>
</evidence>